<organism evidence="2 3">
    <name type="scientific">Amoebophilus asiaticus (strain 5a2)</name>
    <dbReference type="NCBI Taxonomy" id="452471"/>
    <lineage>
        <taxon>Bacteria</taxon>
        <taxon>Pseudomonadati</taxon>
        <taxon>Bacteroidota</taxon>
        <taxon>Cytophagia</taxon>
        <taxon>Cytophagales</taxon>
        <taxon>Amoebophilaceae</taxon>
        <taxon>Candidatus Amoebophilus</taxon>
    </lineage>
</organism>
<protein>
    <recommendedName>
        <fullName evidence="4">Gliding motility associated protein GldN</fullName>
    </recommendedName>
</protein>
<dbReference type="OrthoDB" id="1141916at2"/>
<evidence type="ECO:0000256" key="1">
    <source>
        <dbReference type="SAM" id="SignalP"/>
    </source>
</evidence>
<dbReference type="Pfam" id="PF19841">
    <property type="entry name" value="GldN"/>
    <property type="match status" value="1"/>
</dbReference>
<accession>C3L4F6</accession>
<gene>
    <name evidence="2" type="ordered locus">Aasi_1512</name>
</gene>
<reference evidence="2 3" key="1">
    <citation type="journal article" date="2010" name="J. Bacteriol.">
        <title>The genome of the amoeba symbiont 'Candidatus Amoebophilus asiaticus' reveals common mechanisms for host cell interaction among amoeba-associated bacteria.</title>
        <authorList>
            <person name="Schmitz-Esser S."/>
            <person name="Tischler P."/>
            <person name="Arnold R."/>
            <person name="Montanaro J."/>
            <person name="Wagner M."/>
            <person name="Rattei T."/>
            <person name="Horn M."/>
        </authorList>
    </citation>
    <scope>NUCLEOTIDE SEQUENCE [LARGE SCALE GENOMIC DNA]</scope>
    <source>
        <strain evidence="2 3">5a2</strain>
    </source>
</reference>
<keyword evidence="3" id="KW-1185">Reference proteome</keyword>
<dbReference type="HOGENOM" id="CLU_068220_1_0_10"/>
<sequence length="315" mass="36773">MKKLFSRLPITLIGVICLHTSLSVVFAQTNNSEERSTLSDNPTLQTKVDEVQTQEDNPYLQYNENSVIPISEADILFRRRIWREIYLKERKNKPFFARNREITKFIIQGVKEGILIPYKDESLNEKMTKEQFLENLSLPKEEDLSAQEKALGFTEDNGWGDKKAPADKKAVKDKHVDEFLPNEITTLELMEDIIFHKRESTFIYDIQTIKLIIPAEKFPTGLRKTVGTFKYKDLAAYFDSKPKEALWVNVKNNAGNKKLTDAIQLRLFDSRIVKVEDPDDRTVEDIYSKTPKDHLYASQKLEEDLIELEQFIWEY</sequence>
<feature type="chain" id="PRO_5002927431" description="Gliding motility associated protein GldN" evidence="1">
    <location>
        <begin position="28"/>
        <end position="315"/>
    </location>
</feature>
<evidence type="ECO:0000313" key="3">
    <source>
        <dbReference type="Proteomes" id="UP000001227"/>
    </source>
</evidence>
<evidence type="ECO:0008006" key="4">
    <source>
        <dbReference type="Google" id="ProtNLM"/>
    </source>
</evidence>
<dbReference type="NCBIfam" id="TIGR03523">
    <property type="entry name" value="GldN"/>
    <property type="match status" value="1"/>
</dbReference>
<keyword evidence="1" id="KW-0732">Signal</keyword>
<dbReference type="KEGG" id="aas:Aasi_1512"/>
<dbReference type="InterPro" id="IPR019847">
    <property type="entry name" value="Gliding_motility_assoc_GldN"/>
</dbReference>
<dbReference type="Proteomes" id="UP000001227">
    <property type="component" value="Chromosome"/>
</dbReference>
<dbReference type="STRING" id="452471.Aasi_1512"/>
<dbReference type="AlphaFoldDB" id="C3L4F6"/>
<dbReference type="EMBL" id="CP001102">
    <property type="protein sequence ID" value="ACP20874.1"/>
    <property type="molecule type" value="Genomic_DNA"/>
</dbReference>
<feature type="signal peptide" evidence="1">
    <location>
        <begin position="1"/>
        <end position="27"/>
    </location>
</feature>
<dbReference type="eggNOG" id="ENOG502ZAEJ">
    <property type="taxonomic scope" value="Bacteria"/>
</dbReference>
<name>C3L4F6_AMOA5</name>
<evidence type="ECO:0000313" key="2">
    <source>
        <dbReference type="EMBL" id="ACP20874.1"/>
    </source>
</evidence>
<proteinExistence type="predicted"/>